<dbReference type="AlphaFoldDB" id="A0A0K0G3I6"/>
<dbReference type="SUPFAM" id="SSF57756">
    <property type="entry name" value="Retrovirus zinc finger-like domains"/>
    <property type="match status" value="1"/>
</dbReference>
<dbReference type="GO" id="GO:0003676">
    <property type="term" value="F:nucleic acid binding"/>
    <property type="evidence" value="ECO:0007669"/>
    <property type="project" value="InterPro"/>
</dbReference>
<organism evidence="2 3">
    <name type="scientific">Strongyloides venezuelensis</name>
    <name type="common">Threadworm</name>
    <dbReference type="NCBI Taxonomy" id="75913"/>
    <lineage>
        <taxon>Eukaryota</taxon>
        <taxon>Metazoa</taxon>
        <taxon>Ecdysozoa</taxon>
        <taxon>Nematoda</taxon>
        <taxon>Chromadorea</taxon>
        <taxon>Rhabditida</taxon>
        <taxon>Tylenchina</taxon>
        <taxon>Panagrolaimomorpha</taxon>
        <taxon>Strongyloidoidea</taxon>
        <taxon>Strongyloididae</taxon>
        <taxon>Strongyloides</taxon>
    </lineage>
</organism>
<evidence type="ECO:0000259" key="1">
    <source>
        <dbReference type="SMART" id="SM00343"/>
    </source>
</evidence>
<feature type="domain" description="CCHC-type" evidence="1">
    <location>
        <begin position="174"/>
        <end position="190"/>
    </location>
</feature>
<proteinExistence type="predicted"/>
<sequence>MADFVHSIEKFAPKMENATIWLQQLERAIRLDALVEDELDILLIKLDLSIIKLIEKKGLTTCQEIKQFLKDNYDGTNSTKYSLRKLVTFKLNLESANAFESSLNELEKLMSTAQNSLGEKALEREIHTYILKSLAHNPTLLHATGYSLNNRSIEELKTEIITAYKLSNQDKNLHCSYCKKNNHTAENCRRKNGECLKCGANDHKLNECPQRNGSKNFPITGERVNKKSEFRSDGFCMSDWSSAVQRQEIKGVVEAILEELKTTIGYEDLGKEVLEELTLFASLSEKKRTAAVKDRLVEKLGLGRPVTGKNLDDDEKKLVDAEVVLRKKETASVIVKVIEEMPDYIGKIKMFKDVSEDIGP</sequence>
<dbReference type="Gene3D" id="4.10.60.10">
    <property type="entry name" value="Zinc finger, CCHC-type"/>
    <property type="match status" value="1"/>
</dbReference>
<feature type="domain" description="CCHC-type" evidence="1">
    <location>
        <begin position="194"/>
        <end position="210"/>
    </location>
</feature>
<dbReference type="SMART" id="SM00343">
    <property type="entry name" value="ZnF_C2HC"/>
    <property type="match status" value="2"/>
</dbReference>
<keyword evidence="2" id="KW-1185">Reference proteome</keyword>
<reference evidence="3" key="2">
    <citation type="submission" date="2015-08" db="UniProtKB">
        <authorList>
            <consortium name="WormBaseParasite"/>
        </authorList>
    </citation>
    <scope>IDENTIFICATION</scope>
</reference>
<dbReference type="GO" id="GO:0008270">
    <property type="term" value="F:zinc ion binding"/>
    <property type="evidence" value="ECO:0007669"/>
    <property type="project" value="InterPro"/>
</dbReference>
<accession>A0A0K0G3I6</accession>
<dbReference type="WBParaSite" id="SVE_1929100.1">
    <property type="protein sequence ID" value="SVE_1929100.1"/>
    <property type="gene ID" value="SVE_1929100"/>
</dbReference>
<dbReference type="InterPro" id="IPR001878">
    <property type="entry name" value="Znf_CCHC"/>
</dbReference>
<evidence type="ECO:0000313" key="2">
    <source>
        <dbReference type="Proteomes" id="UP000035680"/>
    </source>
</evidence>
<protein>
    <submittedName>
        <fullName evidence="3">CCHC-type domain-containing protein</fullName>
    </submittedName>
</protein>
<name>A0A0K0G3I6_STRVS</name>
<evidence type="ECO:0000313" key="3">
    <source>
        <dbReference type="WBParaSite" id="SVE_1929100.1"/>
    </source>
</evidence>
<dbReference type="GO" id="GO:0019899">
    <property type="term" value="F:enzyme binding"/>
    <property type="evidence" value="ECO:0007669"/>
    <property type="project" value="UniProtKB-ARBA"/>
</dbReference>
<reference evidence="2" key="1">
    <citation type="submission" date="2014-07" db="EMBL/GenBank/DDBJ databases">
        <authorList>
            <person name="Martin A.A"/>
            <person name="De Silva N."/>
        </authorList>
    </citation>
    <scope>NUCLEOTIDE SEQUENCE</scope>
</reference>
<dbReference type="InterPro" id="IPR036875">
    <property type="entry name" value="Znf_CCHC_sf"/>
</dbReference>
<dbReference type="Proteomes" id="UP000035680">
    <property type="component" value="Unassembled WGS sequence"/>
</dbReference>